<feature type="region of interest" description="Disordered" evidence="1">
    <location>
        <begin position="1318"/>
        <end position="1340"/>
    </location>
</feature>
<name>A0AAJ6YEF7_9HYME</name>
<keyword evidence="2" id="KW-1185">Reference proteome</keyword>
<evidence type="ECO:0000313" key="3">
    <source>
        <dbReference type="RefSeq" id="XP_011496539.1"/>
    </source>
</evidence>
<evidence type="ECO:0000256" key="1">
    <source>
        <dbReference type="SAM" id="MobiDB-lite"/>
    </source>
</evidence>
<organism evidence="2 3">
    <name type="scientific">Ceratosolen solmsi marchali</name>
    <dbReference type="NCBI Taxonomy" id="326594"/>
    <lineage>
        <taxon>Eukaryota</taxon>
        <taxon>Metazoa</taxon>
        <taxon>Ecdysozoa</taxon>
        <taxon>Arthropoda</taxon>
        <taxon>Hexapoda</taxon>
        <taxon>Insecta</taxon>
        <taxon>Pterygota</taxon>
        <taxon>Neoptera</taxon>
        <taxon>Endopterygota</taxon>
        <taxon>Hymenoptera</taxon>
        <taxon>Apocrita</taxon>
        <taxon>Proctotrupomorpha</taxon>
        <taxon>Chalcidoidea</taxon>
        <taxon>Agaonidae</taxon>
        <taxon>Agaoninae</taxon>
        <taxon>Ceratosolen</taxon>
    </lineage>
</organism>
<dbReference type="Proteomes" id="UP000695007">
    <property type="component" value="Unplaced"/>
</dbReference>
<evidence type="ECO:0000313" key="2">
    <source>
        <dbReference type="Proteomes" id="UP000695007"/>
    </source>
</evidence>
<feature type="compositionally biased region" description="Basic and acidic residues" evidence="1">
    <location>
        <begin position="1322"/>
        <end position="1340"/>
    </location>
</feature>
<accession>A0AAJ6YEF7</accession>
<dbReference type="PANTHER" id="PTHR40552:SF6">
    <property type="entry name" value="FI09606P-RELATED"/>
    <property type="match status" value="1"/>
</dbReference>
<dbReference type="GeneID" id="105361131"/>
<sequence length="1708" mass="194840">MEEKTTKRVKKNPEKWHRFQIISPTQSILRGNCSIIDKRFKLLSRGKQASAAAVVGIVYAHLLEPRDWTSNFLDRVLEDGDRLFRISQARNRLKDDIFMTTSLLEKQFFVGDYKCNICTEIGIICGNVISESIGFPDLKNGLNTFLRTPNFGILTSQEMSVAIWNRQYCGYFYIDPAPVNECGKRNVSGFACIIRVHDIESIVKMFVDNLKQKIDSKYSIDKISVTKIEAIDRGKYECQRVSNIMAKNKVSLKPINEITRSNCSKIDTIMDSSLKDTKNVQELIRKIPLTIEMTNNAIEAKFGQIPMVDQNLLNHKYTYDEVKANVPSTFVTVAADPEKKILHGWTNDTNAIYKGKGSQSVANCVMAIVMKKLHPVKTWLRKTLDDILAMGDAIFIQVKNAKPSIQTMTAIDLDDTRFKFENNKMIIDVDLLTIVGTVISKVSTVLNLKQGLEEFFIQHTDGVLECSSMAVTIWMQENYYYIFDSQPCDISGIHVIINEKAISSSTLQLQNENTEIMKKNIIGKCCVVRFTSLNSLYEHLLKNLDSAQFKCRFTIRRVIVVNDIPGIRDWYYFKPAIMGKSWILRGNINSDDDTFDEHSRGIQDLAISVVTLITAQIILPSKWSRQDVDNTVREGNDYYNWCNPPAGEVLKQFHFFQFNNKYFAIWKFDEEFADKSKEEGYYLFCDKPWENFLNETHTETNNTEEFACVLKFPNVSEIIFILKEQLEIEDEIVQSFFFIHEIKVASMSEQLTDEEIEIDKVTLIKPELRAYTAVGENGAFLCGSFNQANDILFKMETRDKQQAANALVTLAMTKLYDPHLWSTGVIDDILKMSDKLSNESSKNLQDNSEEDMDNSRQYLLPSEINPSFFLGINEITVNVEENSVIGQLNDLTKNLEDFFVNNKMGIFRKDQIILSTWKEESIYFAMDPRGQKTGNATVYWYIDISSLAEILLQCCEKSDGDFILDSVTIENHYSISEHIPEDYITEDKWYNFSKIEEESWKIDCHVTLTDEIFSKENQGNQSAAICIMAIVFSKAYEPRYWSTEILDEITITGDTLHSRSVACIGENKSFQCNEIISEFFIANRRIDLNIQDCVQSGTVSGKNPRIKDIITGISNFFERSSSGCIMFECLNVAIWTYENYFYYFKPGHFLMRFENKVTLAKKIRMDIDEDADFIINSIDILDWNKLPPWTFDPSSAVRPSNLPPLNAYCRLQGRARAILRGFTHQASEIFSENIRGHQTAANCVISLAMFVIKNPVTWTRKTLDEILAIGVNLHRESLRCTSKTTTLKPCDIIRIFHIGVNVLAADVEKATITGIVTTPPPKLEDESKKDKNVSKAKSVKDKKISKINRVSPPLSPPILLKEGLKQFFETNNAGILIAGRYMVAIWIDNGVYFMYDPRSRNHEGLKEDENEGTSCVVWFACMQPLFDLLSTNINDDEKYVEFEISRVIIKTICVEPLPSPISYKAIKKEQENLSIQMDEICPSSVHKQQQQQHLLNIDLESSFKRIDQESSVLLGSNHMSDRLFSVDNRGLQSTAIAAVAIVVATLLAPSTWTSDLINATLKYGDILHTECARLTRPGSRTLSISELLDTFVVGDVRARIRLYKNTMAGITLEHDLASALELFFTTNLFGIMHTSNYAIALMKHWGKFYFFDASERNGFKGSFEGSACLIRCENITKLTKVMLQVCSFKEPTAYTLNAVQILDLHFFT</sequence>
<dbReference type="Gene3D" id="3.90.70.120">
    <property type="match status" value="7"/>
</dbReference>
<protein>
    <submittedName>
        <fullName evidence="3">Uncharacterized protein LOC105361131</fullName>
    </submittedName>
</protein>
<proteinExistence type="predicted"/>
<dbReference type="KEGG" id="csol:105361131"/>
<dbReference type="RefSeq" id="XP_011496539.1">
    <property type="nucleotide sequence ID" value="XM_011498237.1"/>
</dbReference>
<reference evidence="3" key="1">
    <citation type="submission" date="2025-08" db="UniProtKB">
        <authorList>
            <consortium name="RefSeq"/>
        </authorList>
    </citation>
    <scope>IDENTIFICATION</scope>
</reference>
<gene>
    <name evidence="3" type="primary">LOC105361131</name>
</gene>
<dbReference type="PANTHER" id="PTHR40552">
    <property type="entry name" value="AT05186P-RELATED"/>
    <property type="match status" value="1"/>
</dbReference>